<accession>A0A0E9QAN7</accession>
<protein>
    <submittedName>
        <fullName evidence="1">Uncharacterized protein</fullName>
    </submittedName>
</protein>
<evidence type="ECO:0000313" key="1">
    <source>
        <dbReference type="EMBL" id="JAH13931.1"/>
    </source>
</evidence>
<name>A0A0E9QAN7_ANGAN</name>
<dbReference type="AlphaFoldDB" id="A0A0E9QAN7"/>
<organism evidence="1">
    <name type="scientific">Anguilla anguilla</name>
    <name type="common">European freshwater eel</name>
    <name type="synonym">Muraena anguilla</name>
    <dbReference type="NCBI Taxonomy" id="7936"/>
    <lineage>
        <taxon>Eukaryota</taxon>
        <taxon>Metazoa</taxon>
        <taxon>Chordata</taxon>
        <taxon>Craniata</taxon>
        <taxon>Vertebrata</taxon>
        <taxon>Euteleostomi</taxon>
        <taxon>Actinopterygii</taxon>
        <taxon>Neopterygii</taxon>
        <taxon>Teleostei</taxon>
        <taxon>Anguilliformes</taxon>
        <taxon>Anguillidae</taxon>
        <taxon>Anguilla</taxon>
    </lineage>
</organism>
<reference evidence="1" key="2">
    <citation type="journal article" date="2015" name="Fish Shellfish Immunol.">
        <title>Early steps in the European eel (Anguilla anguilla)-Vibrio vulnificus interaction in the gills: Role of the RtxA13 toxin.</title>
        <authorList>
            <person name="Callol A."/>
            <person name="Pajuelo D."/>
            <person name="Ebbesson L."/>
            <person name="Teles M."/>
            <person name="MacKenzie S."/>
            <person name="Amaro C."/>
        </authorList>
    </citation>
    <scope>NUCLEOTIDE SEQUENCE</scope>
</reference>
<proteinExistence type="predicted"/>
<sequence>MKLSRPFPSRRLSTTVLRMGLFTGSARVETGHFFML</sequence>
<dbReference type="EMBL" id="GBXM01094646">
    <property type="protein sequence ID" value="JAH13931.1"/>
    <property type="molecule type" value="Transcribed_RNA"/>
</dbReference>
<reference evidence="1" key="1">
    <citation type="submission" date="2014-11" db="EMBL/GenBank/DDBJ databases">
        <authorList>
            <person name="Amaro Gonzalez C."/>
        </authorList>
    </citation>
    <scope>NUCLEOTIDE SEQUENCE</scope>
</reference>